<accession>A0A1L2JM83</accession>
<keyword evidence="4 6" id="KW-0687">Ribonucleoprotein</keyword>
<dbReference type="SUPFAM" id="SSF54570">
    <property type="entry name" value="Ribosomal protein S19"/>
    <property type="match status" value="1"/>
</dbReference>
<dbReference type="GO" id="GO:0000028">
    <property type="term" value="P:ribosomal small subunit assembly"/>
    <property type="evidence" value="ECO:0007669"/>
    <property type="project" value="TreeGrafter"/>
</dbReference>
<dbReference type="AlphaFoldDB" id="A0A1L2JM83"/>
<evidence type="ECO:0000256" key="4">
    <source>
        <dbReference type="ARBA" id="ARBA00023274"/>
    </source>
</evidence>
<keyword evidence="6" id="KW-0694">RNA-binding</keyword>
<protein>
    <recommendedName>
        <fullName evidence="5 6">Small ribosomal subunit protein uS19</fullName>
    </recommendedName>
</protein>
<dbReference type="Gene3D" id="3.30.860.10">
    <property type="entry name" value="30s Ribosomal Protein S19, Chain A"/>
    <property type="match status" value="1"/>
</dbReference>
<dbReference type="PIRSF" id="PIRSF002144">
    <property type="entry name" value="Ribosomal_S19"/>
    <property type="match status" value="1"/>
</dbReference>
<dbReference type="Pfam" id="PF00203">
    <property type="entry name" value="Ribosomal_S19"/>
    <property type="match status" value="1"/>
</dbReference>
<dbReference type="HAMAP" id="MF_00531">
    <property type="entry name" value="Ribosomal_uS19"/>
    <property type="match status" value="1"/>
</dbReference>
<dbReference type="InterPro" id="IPR002222">
    <property type="entry name" value="Ribosomal_uS19"/>
</dbReference>
<keyword evidence="6" id="KW-0699">rRNA-binding</keyword>
<dbReference type="NCBIfam" id="NF003121">
    <property type="entry name" value="PRK04038.1"/>
    <property type="match status" value="1"/>
</dbReference>
<reference evidence="8" key="1">
    <citation type="journal article" date="2017" name="Nature">
        <title>Metagenomic exploration of ASGARD archaea illuminates the origin of cellular complexity in eukaryotes.</title>
        <authorList>
            <person name="Zaremba-Niedzwiedzka K."/>
            <person name="Caceres E.F."/>
            <person name="Saw J.H.W."/>
            <person name="Backstrom D."/>
            <person name="Juzokaite L."/>
            <person name="Vancaester E."/>
            <person name="Seitz K.W."/>
            <person name="Anantharaman K."/>
            <person name="Starnawski P."/>
            <person name="Kjeldsen K.U."/>
            <person name="Stott M.B."/>
            <person name="Nunoura T."/>
            <person name="Banfield J.F."/>
            <person name="Schramm A."/>
            <person name="Baker B.J."/>
            <person name="Spang A."/>
            <person name="Ettema T.J.G."/>
        </authorList>
    </citation>
    <scope>NUCLEOTIDE SEQUENCE</scope>
    <source>
        <strain evidence="8">TIV_2</strain>
    </source>
</reference>
<comment type="function">
    <text evidence="1 6">Protein S19 forms a complex with S13 that binds strongly to the 16S ribosomal RNA.</text>
</comment>
<dbReference type="GO" id="GO:0006412">
    <property type="term" value="P:translation"/>
    <property type="evidence" value="ECO:0007669"/>
    <property type="project" value="UniProtKB-UniRule"/>
</dbReference>
<gene>
    <name evidence="6" type="primary">rps19p</name>
</gene>
<dbReference type="GO" id="GO:0019843">
    <property type="term" value="F:rRNA binding"/>
    <property type="evidence" value="ECO:0007669"/>
    <property type="project" value="UniProtKB-UniRule"/>
</dbReference>
<dbReference type="GO" id="GO:0003735">
    <property type="term" value="F:structural constituent of ribosome"/>
    <property type="evidence" value="ECO:0007669"/>
    <property type="project" value="UniProtKB-UniRule"/>
</dbReference>
<dbReference type="GO" id="GO:0022627">
    <property type="term" value="C:cytosolic small ribosomal subunit"/>
    <property type="evidence" value="ECO:0007669"/>
    <property type="project" value="UniProtKB-UniRule"/>
</dbReference>
<dbReference type="PROSITE" id="PS00323">
    <property type="entry name" value="RIBOSOMAL_S19"/>
    <property type="match status" value="1"/>
</dbReference>
<evidence type="ECO:0000256" key="2">
    <source>
        <dbReference type="ARBA" id="ARBA00007345"/>
    </source>
</evidence>
<sequence length="131" mass="15182">MPKEFYYRGYTLEQLTQMTLDELAEVMPARIRRTLRRGLSPENKKLLEKIRKYKAAGVKRVVRTHRRDMPILPEMVGMKIAVHNGKEFIEVQITPDMIGHYLGEFAMTNKIVQHGRPGKGATRSSKYVPLK</sequence>
<evidence type="ECO:0000313" key="8">
    <source>
        <dbReference type="EMBL" id="AOZ56074.1"/>
    </source>
</evidence>
<evidence type="ECO:0000256" key="1">
    <source>
        <dbReference type="ARBA" id="ARBA00003239"/>
    </source>
</evidence>
<dbReference type="PANTHER" id="PTHR11880">
    <property type="entry name" value="RIBOSOMAL PROTEIN S19P FAMILY MEMBER"/>
    <property type="match status" value="1"/>
</dbReference>
<proteinExistence type="inferred from homology"/>
<organism evidence="8">
    <name type="scientific">uncultured korarchaeote</name>
    <dbReference type="NCBI Taxonomy" id="161241"/>
    <lineage>
        <taxon>Archaea</taxon>
        <taxon>Thermoproteota</taxon>
        <taxon>environmental samples</taxon>
    </lineage>
</organism>
<name>A0A1L2JM83_9CREN</name>
<dbReference type="InterPro" id="IPR023575">
    <property type="entry name" value="Ribosomal_uS19_SF"/>
</dbReference>
<dbReference type="InterPro" id="IPR020934">
    <property type="entry name" value="Ribosomal_uS19_CS"/>
</dbReference>
<evidence type="ECO:0000256" key="6">
    <source>
        <dbReference type="HAMAP-Rule" id="MF_00531"/>
    </source>
</evidence>
<dbReference type="PANTHER" id="PTHR11880:SF2">
    <property type="entry name" value="SMALL RIBOSOMAL SUBUNIT PROTEIN US19"/>
    <property type="match status" value="1"/>
</dbReference>
<dbReference type="PRINTS" id="PR00975">
    <property type="entry name" value="RIBOSOMALS19"/>
</dbReference>
<dbReference type="InterPro" id="IPR005713">
    <property type="entry name" value="Ribosomal_uS19_euk/arc"/>
</dbReference>
<dbReference type="FunFam" id="3.30.860.10:FF:000002">
    <property type="entry name" value="40S ribosomal protein S15"/>
    <property type="match status" value="1"/>
</dbReference>
<evidence type="ECO:0000256" key="7">
    <source>
        <dbReference type="RuleBase" id="RU003485"/>
    </source>
</evidence>
<evidence type="ECO:0000256" key="3">
    <source>
        <dbReference type="ARBA" id="ARBA00022980"/>
    </source>
</evidence>
<comment type="similarity">
    <text evidence="2 6 7">Belongs to the universal ribosomal protein uS19 family.</text>
</comment>
<evidence type="ECO:0000256" key="5">
    <source>
        <dbReference type="ARBA" id="ARBA00035163"/>
    </source>
</evidence>
<dbReference type="NCBIfam" id="TIGR01025">
    <property type="entry name" value="uS19_arch"/>
    <property type="match status" value="1"/>
</dbReference>
<dbReference type="EMBL" id="KX764987">
    <property type="protein sequence ID" value="AOZ56074.1"/>
    <property type="molecule type" value="Genomic_DNA"/>
</dbReference>
<keyword evidence="3 6" id="KW-0689">Ribosomal protein</keyword>